<proteinExistence type="predicted"/>
<name>A0A0M4DJ88_9BACT</name>
<evidence type="ECO:0000313" key="1">
    <source>
        <dbReference type="EMBL" id="ALC17412.1"/>
    </source>
</evidence>
<organism evidence="1 2">
    <name type="scientific">Desulfuromonas soudanensis</name>
    <dbReference type="NCBI Taxonomy" id="1603606"/>
    <lineage>
        <taxon>Bacteria</taxon>
        <taxon>Pseudomonadati</taxon>
        <taxon>Thermodesulfobacteriota</taxon>
        <taxon>Desulfuromonadia</taxon>
        <taxon>Desulfuromonadales</taxon>
        <taxon>Desulfuromonadaceae</taxon>
        <taxon>Desulfuromonas</taxon>
    </lineage>
</organism>
<keyword evidence="2" id="KW-1185">Reference proteome</keyword>
<sequence length="60" mass="6544">MRPCRLCGRTFDPAAPPSTPAEEAGSILARELYDDAGELCPLCLDNRGRLAMMYGTEFHG</sequence>
<dbReference type="OrthoDB" id="5402390at2"/>
<dbReference type="PATRIC" id="fig|1603606.3.peg.2893"/>
<dbReference type="KEGG" id="des:DSOUD_2661"/>
<reference evidence="1 2" key="1">
    <citation type="submission" date="2015-07" db="EMBL/GenBank/DDBJ databases">
        <title>Isolation and Genomic Characterization of a Novel Halophilic Metal-Reducing Deltaproteobacterium from the Deep Subsurface.</title>
        <authorList>
            <person name="Badalamenti J.P."/>
            <person name="Summers Z.M."/>
            <person name="Gralnick J.A."/>
            <person name="Bond D.R."/>
        </authorList>
    </citation>
    <scope>NUCLEOTIDE SEQUENCE [LARGE SCALE GENOMIC DNA]</scope>
    <source>
        <strain evidence="1 2">WTL</strain>
    </source>
</reference>
<gene>
    <name evidence="1" type="ORF">DSOUD_2661</name>
</gene>
<dbReference type="Proteomes" id="UP000057158">
    <property type="component" value="Chromosome"/>
</dbReference>
<dbReference type="EMBL" id="CP010802">
    <property type="protein sequence ID" value="ALC17412.1"/>
    <property type="molecule type" value="Genomic_DNA"/>
</dbReference>
<accession>A0A0M4DJ88</accession>
<dbReference type="AlphaFoldDB" id="A0A0M4DJ88"/>
<dbReference type="RefSeq" id="WP_053551420.1">
    <property type="nucleotide sequence ID" value="NZ_CP010802.1"/>
</dbReference>
<dbReference type="STRING" id="1603606.DSOUD_2661"/>
<evidence type="ECO:0000313" key="2">
    <source>
        <dbReference type="Proteomes" id="UP000057158"/>
    </source>
</evidence>
<protein>
    <submittedName>
        <fullName evidence="1">Uncharacterized protein</fullName>
    </submittedName>
</protein>